<dbReference type="InterPro" id="IPR042127">
    <property type="entry name" value="TMEM45"/>
</dbReference>
<feature type="transmembrane region" description="Helical" evidence="7">
    <location>
        <begin position="75"/>
        <end position="93"/>
    </location>
</feature>
<evidence type="ECO:0000313" key="9">
    <source>
        <dbReference type="Proteomes" id="UP001497392"/>
    </source>
</evidence>
<feature type="transmembrane region" description="Helical" evidence="7">
    <location>
        <begin position="99"/>
        <end position="123"/>
    </location>
</feature>
<dbReference type="PANTHER" id="PTHR16007">
    <property type="entry name" value="EPIDIDYMAL MEMBRANE PROTEIN E9-RELATED"/>
    <property type="match status" value="1"/>
</dbReference>
<keyword evidence="3 7" id="KW-0812">Transmembrane</keyword>
<keyword evidence="9" id="KW-1185">Reference proteome</keyword>
<keyword evidence="5 7" id="KW-0472">Membrane</keyword>
<name>A0ABP1FTZ8_9CHLO</name>
<evidence type="ECO:0000256" key="3">
    <source>
        <dbReference type="ARBA" id="ARBA00022692"/>
    </source>
</evidence>
<reference evidence="8 9" key="1">
    <citation type="submission" date="2024-06" db="EMBL/GenBank/DDBJ databases">
        <authorList>
            <person name="Kraege A."/>
            <person name="Thomma B."/>
        </authorList>
    </citation>
    <scope>NUCLEOTIDE SEQUENCE [LARGE SCALE GENOMIC DNA]</scope>
</reference>
<gene>
    <name evidence="8" type="primary">g3898</name>
    <name evidence="8" type="ORF">VP750_LOCUS3327</name>
</gene>
<accession>A0ABP1FTZ8</accession>
<evidence type="ECO:0000256" key="5">
    <source>
        <dbReference type="ARBA" id="ARBA00023136"/>
    </source>
</evidence>
<proteinExistence type="inferred from homology"/>
<evidence type="ECO:0000256" key="2">
    <source>
        <dbReference type="ARBA" id="ARBA00006948"/>
    </source>
</evidence>
<comment type="caution">
    <text evidence="8">The sequence shown here is derived from an EMBL/GenBank/DDBJ whole genome shotgun (WGS) entry which is preliminary data.</text>
</comment>
<comment type="subcellular location">
    <subcellularLocation>
        <location evidence="1">Membrane</location>
        <topology evidence="1">Multi-pass membrane protein</topology>
    </subcellularLocation>
</comment>
<organism evidence="8 9">
    <name type="scientific">Coccomyxa viridis</name>
    <dbReference type="NCBI Taxonomy" id="1274662"/>
    <lineage>
        <taxon>Eukaryota</taxon>
        <taxon>Viridiplantae</taxon>
        <taxon>Chlorophyta</taxon>
        <taxon>core chlorophytes</taxon>
        <taxon>Trebouxiophyceae</taxon>
        <taxon>Trebouxiophyceae incertae sedis</taxon>
        <taxon>Coccomyxaceae</taxon>
        <taxon>Coccomyxa</taxon>
    </lineage>
</organism>
<dbReference type="Pfam" id="PF04819">
    <property type="entry name" value="DUF716"/>
    <property type="match status" value="1"/>
</dbReference>
<feature type="transmembrane region" description="Helical" evidence="7">
    <location>
        <begin position="34"/>
        <end position="54"/>
    </location>
</feature>
<feature type="compositionally biased region" description="Basic and acidic residues" evidence="6">
    <location>
        <begin position="152"/>
        <end position="161"/>
    </location>
</feature>
<evidence type="ECO:0000256" key="6">
    <source>
        <dbReference type="SAM" id="MobiDB-lite"/>
    </source>
</evidence>
<dbReference type="PANTHER" id="PTHR16007:SF15">
    <property type="entry name" value="TRANSMEMBRANE PROTEIN 45B"/>
    <property type="match status" value="1"/>
</dbReference>
<evidence type="ECO:0000256" key="4">
    <source>
        <dbReference type="ARBA" id="ARBA00022989"/>
    </source>
</evidence>
<feature type="region of interest" description="Disordered" evidence="6">
    <location>
        <begin position="144"/>
        <end position="175"/>
    </location>
</feature>
<keyword evidence="4 7" id="KW-1133">Transmembrane helix</keyword>
<comment type="similarity">
    <text evidence="2">Belongs to the TMEM45 family.</text>
</comment>
<dbReference type="Proteomes" id="UP001497392">
    <property type="component" value="Unassembled WGS sequence"/>
</dbReference>
<evidence type="ECO:0000313" key="8">
    <source>
        <dbReference type="EMBL" id="CAL5221668.1"/>
    </source>
</evidence>
<sequence length="204" mass="21687">MGQGRAQAFLSLAFAVEAFLMSMHKKHDALDQSVHGLLALTMWACAGCILLEMARPRSVLASAARSLSCMMQGMWMIQIGHILYSGILPWLVYDGTAGAMLAPVIFAMLTLLAAVLLLAIFAWTSRQLGLHQALPLDDFAADHNTFEPGPGQKEDSAHEDSGSEGEAGTGPSAGKHSAARTLASAFHVLVPGQETRHSKGAHII</sequence>
<evidence type="ECO:0000256" key="7">
    <source>
        <dbReference type="SAM" id="Phobius"/>
    </source>
</evidence>
<evidence type="ECO:0000256" key="1">
    <source>
        <dbReference type="ARBA" id="ARBA00004141"/>
    </source>
</evidence>
<dbReference type="EMBL" id="CAXHTA020000005">
    <property type="protein sequence ID" value="CAL5221668.1"/>
    <property type="molecule type" value="Genomic_DNA"/>
</dbReference>
<protein>
    <submittedName>
        <fullName evidence="8">G3898 protein</fullName>
    </submittedName>
</protein>
<dbReference type="InterPro" id="IPR006904">
    <property type="entry name" value="DUF716"/>
</dbReference>